<evidence type="ECO:0000313" key="2">
    <source>
        <dbReference type="Proteomes" id="UP000034753"/>
    </source>
</evidence>
<name>A0A0G0WI59_9BACT</name>
<comment type="caution">
    <text evidence="1">The sequence shown here is derived from an EMBL/GenBank/DDBJ whole genome shotgun (WGS) entry which is preliminary data.</text>
</comment>
<dbReference type="EMBL" id="LCBN01000049">
    <property type="protein sequence ID" value="KKS12570.1"/>
    <property type="molecule type" value="Genomic_DNA"/>
</dbReference>
<accession>A0A0G0WI59</accession>
<dbReference type="Proteomes" id="UP000034753">
    <property type="component" value="Unassembled WGS sequence"/>
</dbReference>
<organism evidence="1 2">
    <name type="scientific">Candidatus Daviesbacteria bacterium GW2011_GWB1_41_5</name>
    <dbReference type="NCBI Taxonomy" id="1618429"/>
    <lineage>
        <taxon>Bacteria</taxon>
        <taxon>Candidatus Daviesiibacteriota</taxon>
    </lineage>
</organism>
<sequence length="147" mass="16731">MRQWKAQKPMKKNKDKITNSTIPQLQFAVLCDGVTALDQRGKISFVGVFDKFLRPGIIPHFSLVIGWKNGRGMFNQRVKFLDPDLKQILETPDMPIELKHETDGTRSILNIDGMNFTSPGVYWIEILLEKETVLSIPFAVEKSPTIS</sequence>
<proteinExistence type="predicted"/>
<dbReference type="Pfam" id="PF22091">
    <property type="entry name" value="DUF6941"/>
    <property type="match status" value="1"/>
</dbReference>
<dbReference type="InterPro" id="IPR054221">
    <property type="entry name" value="DUF6941"/>
</dbReference>
<reference evidence="1 2" key="1">
    <citation type="journal article" date="2015" name="Nature">
        <title>rRNA introns, odd ribosomes, and small enigmatic genomes across a large radiation of phyla.</title>
        <authorList>
            <person name="Brown C.T."/>
            <person name="Hug L.A."/>
            <person name="Thomas B.C."/>
            <person name="Sharon I."/>
            <person name="Castelle C.J."/>
            <person name="Singh A."/>
            <person name="Wilkins M.J."/>
            <person name="Williams K.H."/>
            <person name="Banfield J.F."/>
        </authorList>
    </citation>
    <scope>NUCLEOTIDE SEQUENCE [LARGE SCALE GENOMIC DNA]</scope>
</reference>
<gene>
    <name evidence="1" type="ORF">UU67_C0049G0014</name>
</gene>
<dbReference type="AlphaFoldDB" id="A0A0G0WI59"/>
<protein>
    <submittedName>
        <fullName evidence="1">Uncharacterized protein</fullName>
    </submittedName>
</protein>
<evidence type="ECO:0000313" key="1">
    <source>
        <dbReference type="EMBL" id="KKS12570.1"/>
    </source>
</evidence>